<dbReference type="PANTHER" id="PTHR31896:SF43">
    <property type="entry name" value="PROTEIN ENHANCED PSEUDOMONAS SUSCEPTIBILITY 1"/>
    <property type="match status" value="1"/>
</dbReference>
<comment type="caution">
    <text evidence="2">The sequence shown here is derived from an EMBL/GenBank/DDBJ whole genome shotgun (WGS) entry which is preliminary data.</text>
</comment>
<dbReference type="OrthoDB" id="849222at2759"/>
<dbReference type="Pfam" id="PF02458">
    <property type="entry name" value="Transferase"/>
    <property type="match status" value="1"/>
</dbReference>
<evidence type="ECO:0000313" key="3">
    <source>
        <dbReference type="Proteomes" id="UP000288805"/>
    </source>
</evidence>
<dbReference type="KEGG" id="vvi:100250876"/>
<dbReference type="PANTHER" id="PTHR31896">
    <property type="entry name" value="FAMILY REGULATORY PROTEIN, PUTATIVE (AFU_ORTHOLOGUE AFUA_3G14730)-RELATED"/>
    <property type="match status" value="1"/>
</dbReference>
<name>A0A438KJB1_VITVI</name>
<dbReference type="AlphaFoldDB" id="A0A438KJB1"/>
<dbReference type="EMBL" id="QGNW01000005">
    <property type="protein sequence ID" value="RVX21296.1"/>
    <property type="molecule type" value="Genomic_DNA"/>
</dbReference>
<keyword evidence="1 2" id="KW-0808">Transferase</keyword>
<dbReference type="Gramene" id="Vitis07g02152.t01">
    <property type="protein sequence ID" value="Vitis07g02152.t01.CDS"/>
    <property type="gene ID" value="Vitis07g02152"/>
</dbReference>
<proteinExistence type="predicted"/>
<evidence type="ECO:0000256" key="1">
    <source>
        <dbReference type="ARBA" id="ARBA00022679"/>
    </source>
</evidence>
<gene>
    <name evidence="2" type="primary">VvCHDp000110_7</name>
    <name evidence="2" type="ORF">CK203_001732</name>
</gene>
<dbReference type="InterPro" id="IPR051283">
    <property type="entry name" value="Sec_Metabolite_Acyltrans"/>
</dbReference>
<dbReference type="InterPro" id="IPR023213">
    <property type="entry name" value="CAT-like_dom_sf"/>
</dbReference>
<dbReference type="Proteomes" id="UP000288805">
    <property type="component" value="Unassembled WGS sequence"/>
</dbReference>
<sequence length="437" mass="47627">MAGISIISTTTVVPASQNESTQRIELTPWELQLLLLSSIQQGLLFLKPSTPPQENSSIIDHLKTSLSRTLDSFYPLAGRLGATVNDDNTTSFFINCNGAGAQFVHAAAHDVTVADVLEPAYVPRIVLSFFPLHGVRNSAGVSEPLLAVQVTELVDGIFIGCTVNHMVADGTSFWHFFNSWSEASRSSNSISLPPIFKPWFVDDTHYSIQIPQSALVSAIPTTPPLQEKVFHFTKDKIATLKARANAEMGTDQISSSQALLAHLWRSVIRNRGLAEDQETRYNFPIGIRPRLRPPLPQQYFGVAVQPGTVTMKAGELLELGLGHAAWQVNKTVAAYTEEGATKFLESWVKNPKLLGGGTTMINDSLYMSNSPQFHVYGADFGWGKPVAVRSGGGNKLDGKTTFFPGSEEGSIDIQVCLSPETLEAMMEDAEFMEAVTI</sequence>
<dbReference type="GO" id="GO:0016740">
    <property type="term" value="F:transferase activity"/>
    <property type="evidence" value="ECO:0007669"/>
    <property type="project" value="UniProtKB-KW"/>
</dbReference>
<organism evidence="2 3">
    <name type="scientific">Vitis vinifera</name>
    <name type="common">Grape</name>
    <dbReference type="NCBI Taxonomy" id="29760"/>
    <lineage>
        <taxon>Eukaryota</taxon>
        <taxon>Viridiplantae</taxon>
        <taxon>Streptophyta</taxon>
        <taxon>Embryophyta</taxon>
        <taxon>Tracheophyta</taxon>
        <taxon>Spermatophyta</taxon>
        <taxon>Magnoliopsida</taxon>
        <taxon>eudicotyledons</taxon>
        <taxon>Gunneridae</taxon>
        <taxon>Pentapetalae</taxon>
        <taxon>rosids</taxon>
        <taxon>Vitales</taxon>
        <taxon>Vitaceae</taxon>
        <taxon>Viteae</taxon>
        <taxon>Vitis</taxon>
    </lineage>
</organism>
<protein>
    <submittedName>
        <fullName evidence="2">Putative acetyltransferase</fullName>
    </submittedName>
</protein>
<evidence type="ECO:0000313" key="2">
    <source>
        <dbReference type="EMBL" id="RVX21296.1"/>
    </source>
</evidence>
<dbReference type="Gene3D" id="3.30.559.10">
    <property type="entry name" value="Chloramphenicol acetyltransferase-like domain"/>
    <property type="match status" value="2"/>
</dbReference>
<accession>A0A438KJB1</accession>
<reference evidence="2 3" key="1">
    <citation type="journal article" date="2018" name="PLoS Genet.">
        <title>Population sequencing reveals clonal diversity and ancestral inbreeding in the grapevine cultivar Chardonnay.</title>
        <authorList>
            <person name="Roach M.J."/>
            <person name="Johnson D.L."/>
            <person name="Bohlmann J."/>
            <person name="van Vuuren H.J."/>
            <person name="Jones S.J."/>
            <person name="Pretorius I.S."/>
            <person name="Schmidt S.A."/>
            <person name="Borneman A.R."/>
        </authorList>
    </citation>
    <scope>NUCLEOTIDE SEQUENCE [LARGE SCALE GENOMIC DNA]</scope>
    <source>
        <strain evidence="3">cv. Chardonnay</strain>
        <tissue evidence="2">Leaf</tissue>
    </source>
</reference>